<keyword evidence="3" id="KW-1185">Reference proteome</keyword>
<proteinExistence type="predicted"/>
<sequence>MMSSKSLCSDPRQIYDDMKDQLSKVFKTLKTLETRASKPNFSTEELSSRNRMTTAFKGHKVGECDVDDEIDVNSVQEGQARLDRVLKTLQEIQIQKNSKESTVQGAAVGRKRKSKKCLHFGKLEKDITSYKSMIGDMLAEADPVCQTRRFGAVVLEERKIPRSKEEKTKQDLTSIISRWNALSKEVFNTSHSIDALVSEVQMEYSKLRLWNENAEVADSLLMEYHASHADKPEKLGTTIRAVRMQLHENQAVLENFRKAKPRLYNMRDIAVALMRSGRLEEPDADELERVINILVAKYESIDNRLNASRDRIYAEINRLRQRMVKQGSSSILRRFSSKRNSSFRRKSSMRKKREIQQRKETENKNLQVKKESEVVNSSTSTDFNACMETTLVVQTTDKEYKEEKSRLRMQRESYQAFDLILKACEKTIYNFDIESGWMTSVPLSNTELEKQLYQLMGFEADLEKSMTEFQAEKEKFEKAKEDDKFDNTAKGILERRVNAVQFSWEKLWREFIGQKDKLLQQKDVLERFDMSFKALEKTVADFEVKSIQKFSDVGQNVDELKRQLSDVMKFESDMKKPMSEFQSELERLQKAKQEGPFNYTDNEGLEKKWSYLKTRWNTLWKEHQENRNRILQAMSEQNHKSLQSIKNDFDAIEKHINTPDIYDEERLCLEENILKQKRLMEDLNTYDHAIDQIRITTRGLLEMKLKETETYMAVKTKTDEMSERQKELKKACKKEEDRLVQELALFDQRQEDKASVVKKETVRISDDYNTLSQTLDDLLADEGFAELDIDSPKSPPEMKIMNDFDMMVQSINKWMTESEDLVNSLQNRLNSGEFKKRIQQITVSYWKHFVSNRC</sequence>
<organism evidence="2 3">
    <name type="scientific">Acropora cervicornis</name>
    <name type="common">Staghorn coral</name>
    <dbReference type="NCBI Taxonomy" id="6130"/>
    <lineage>
        <taxon>Eukaryota</taxon>
        <taxon>Metazoa</taxon>
        <taxon>Cnidaria</taxon>
        <taxon>Anthozoa</taxon>
        <taxon>Hexacorallia</taxon>
        <taxon>Scleractinia</taxon>
        <taxon>Astrocoeniina</taxon>
        <taxon>Acroporidae</taxon>
        <taxon>Acropora</taxon>
    </lineage>
</organism>
<feature type="compositionally biased region" description="Basic residues" evidence="1">
    <location>
        <begin position="335"/>
        <end position="353"/>
    </location>
</feature>
<evidence type="ECO:0000313" key="3">
    <source>
        <dbReference type="Proteomes" id="UP001249851"/>
    </source>
</evidence>
<dbReference type="Proteomes" id="UP001249851">
    <property type="component" value="Unassembled WGS sequence"/>
</dbReference>
<feature type="compositionally biased region" description="Basic and acidic residues" evidence="1">
    <location>
        <begin position="354"/>
        <end position="373"/>
    </location>
</feature>
<comment type="caution">
    <text evidence="2">The sequence shown here is derived from an EMBL/GenBank/DDBJ whole genome shotgun (WGS) entry which is preliminary data.</text>
</comment>
<name>A0AAD9QAL6_ACRCE</name>
<protein>
    <submittedName>
        <fullName evidence="2">Uncharacterized protein</fullName>
    </submittedName>
</protein>
<accession>A0AAD9QAL6</accession>
<feature type="region of interest" description="Disordered" evidence="1">
    <location>
        <begin position="330"/>
        <end position="373"/>
    </location>
</feature>
<gene>
    <name evidence="2" type="ORF">P5673_020458</name>
</gene>
<dbReference type="AlphaFoldDB" id="A0AAD9QAL6"/>
<reference evidence="2" key="1">
    <citation type="journal article" date="2023" name="G3 (Bethesda)">
        <title>Whole genome assembly and annotation of the endangered Caribbean coral Acropora cervicornis.</title>
        <authorList>
            <person name="Selwyn J.D."/>
            <person name="Vollmer S.V."/>
        </authorList>
    </citation>
    <scope>NUCLEOTIDE SEQUENCE</scope>
    <source>
        <strain evidence="2">K2</strain>
    </source>
</reference>
<reference evidence="2" key="2">
    <citation type="journal article" date="2023" name="Science">
        <title>Genomic signatures of disease resistance in endangered staghorn corals.</title>
        <authorList>
            <person name="Vollmer S.V."/>
            <person name="Selwyn J.D."/>
            <person name="Despard B.A."/>
            <person name="Roesel C.L."/>
        </authorList>
    </citation>
    <scope>NUCLEOTIDE SEQUENCE</scope>
    <source>
        <strain evidence="2">K2</strain>
    </source>
</reference>
<dbReference type="SUPFAM" id="SSF46966">
    <property type="entry name" value="Spectrin repeat"/>
    <property type="match status" value="2"/>
</dbReference>
<dbReference type="EMBL" id="JARQWQ010000050">
    <property type="protein sequence ID" value="KAK2557350.1"/>
    <property type="molecule type" value="Genomic_DNA"/>
</dbReference>
<evidence type="ECO:0000313" key="2">
    <source>
        <dbReference type="EMBL" id="KAK2557350.1"/>
    </source>
</evidence>
<evidence type="ECO:0000256" key="1">
    <source>
        <dbReference type="SAM" id="MobiDB-lite"/>
    </source>
</evidence>
<dbReference type="Gene3D" id="1.20.58.60">
    <property type="match status" value="2"/>
</dbReference>